<dbReference type="EMBL" id="PHAI01000002">
    <property type="protein sequence ID" value="PKM91556.1"/>
    <property type="molecule type" value="Genomic_DNA"/>
</dbReference>
<keyword evidence="1" id="KW-0472">Membrane</keyword>
<organism evidence="2 3">
    <name type="scientific">Candidatus Falkowbacteria bacterium HGW-Falkowbacteria-1</name>
    <dbReference type="NCBI Taxonomy" id="2013768"/>
    <lineage>
        <taxon>Bacteria</taxon>
        <taxon>Candidatus Falkowiibacteriota</taxon>
    </lineage>
</organism>
<keyword evidence="1" id="KW-0812">Transmembrane</keyword>
<reference evidence="2 3" key="1">
    <citation type="journal article" date="2017" name="ISME J.">
        <title>Potential for microbial H2 and metal transformations associated with novel bacteria and archaea in deep terrestrial subsurface sediments.</title>
        <authorList>
            <person name="Hernsdorf A.W."/>
            <person name="Amano Y."/>
            <person name="Miyakawa K."/>
            <person name="Ise K."/>
            <person name="Suzuki Y."/>
            <person name="Anantharaman K."/>
            <person name="Probst A."/>
            <person name="Burstein D."/>
            <person name="Thomas B.C."/>
            <person name="Banfield J.F."/>
        </authorList>
    </citation>
    <scope>NUCLEOTIDE SEQUENCE [LARGE SCALE GENOMIC DNA]</scope>
    <source>
        <strain evidence="2">HGW-Falkowbacteria-1</strain>
    </source>
</reference>
<proteinExistence type="predicted"/>
<feature type="transmembrane region" description="Helical" evidence="1">
    <location>
        <begin position="20"/>
        <end position="38"/>
    </location>
</feature>
<gene>
    <name evidence="2" type="ORF">CVU82_03095</name>
</gene>
<name>A0A2N2EA45_9BACT</name>
<evidence type="ECO:0000313" key="3">
    <source>
        <dbReference type="Proteomes" id="UP000233517"/>
    </source>
</evidence>
<keyword evidence="1" id="KW-1133">Transmembrane helix</keyword>
<evidence type="ECO:0000313" key="2">
    <source>
        <dbReference type="EMBL" id="PKM91556.1"/>
    </source>
</evidence>
<comment type="caution">
    <text evidence="2">The sequence shown here is derived from an EMBL/GenBank/DDBJ whole genome shotgun (WGS) entry which is preliminary data.</text>
</comment>
<protein>
    <submittedName>
        <fullName evidence="2">Uncharacterized protein</fullName>
    </submittedName>
</protein>
<evidence type="ECO:0000256" key="1">
    <source>
        <dbReference type="SAM" id="Phobius"/>
    </source>
</evidence>
<sequence>MLENFEKFKNVIKKKDKRFWLMIFVVVATLAVFFIWISDFNDIFFANSKAAEGSSLDLFTIKDTAKDDLDKTLEEFSVLMDSKIDENNISATSSVLGLIMEKAVSEKIEEEKSINDKKELDESIQKDALGESEENINNLKKRIEELEGKLE</sequence>
<dbReference type="AlphaFoldDB" id="A0A2N2EA45"/>
<accession>A0A2N2EA45</accession>
<dbReference type="Proteomes" id="UP000233517">
    <property type="component" value="Unassembled WGS sequence"/>
</dbReference>